<dbReference type="AlphaFoldDB" id="A0A3S4ETR3"/>
<proteinExistence type="predicted"/>
<gene>
    <name evidence="1" type="ORF">TT172_LOCUS1225</name>
</gene>
<sequence length="130" mass="14247">MEMHDYHLPWSRRGRPFGVDRAATNSNRFLSTGGGGLAINSGSSYIPNGVIVGVASGITYGGPGSFNTKWDAAFLKSEGVINWQATNMFSYQAHHELVRKAGKMLHLHGEQDNQSVAQLDSFYSLYLVPK</sequence>
<name>A0A3S4ETR3_9PEZI</name>
<reference evidence="1 2" key="1">
    <citation type="submission" date="2018-04" db="EMBL/GenBank/DDBJ databases">
        <authorList>
            <person name="Huttner S."/>
            <person name="Dainat J."/>
        </authorList>
    </citation>
    <scope>NUCLEOTIDE SEQUENCE [LARGE SCALE GENOMIC DNA]</scope>
</reference>
<evidence type="ECO:0000313" key="1">
    <source>
        <dbReference type="EMBL" id="SPQ18806.1"/>
    </source>
</evidence>
<dbReference type="Proteomes" id="UP000289323">
    <property type="component" value="Unassembled WGS sequence"/>
</dbReference>
<protein>
    <submittedName>
        <fullName evidence="1">8912802b-ca0e-4692-9d12-e1882a7f93ef</fullName>
    </submittedName>
</protein>
<evidence type="ECO:0000313" key="2">
    <source>
        <dbReference type="Proteomes" id="UP000289323"/>
    </source>
</evidence>
<dbReference type="EMBL" id="OUUZ01000001">
    <property type="protein sequence ID" value="SPQ18806.1"/>
    <property type="molecule type" value="Genomic_DNA"/>
</dbReference>
<organism evidence="1 2">
    <name type="scientific">Thermothielavioides terrestris</name>
    <dbReference type="NCBI Taxonomy" id="2587410"/>
    <lineage>
        <taxon>Eukaryota</taxon>
        <taxon>Fungi</taxon>
        <taxon>Dikarya</taxon>
        <taxon>Ascomycota</taxon>
        <taxon>Pezizomycotina</taxon>
        <taxon>Sordariomycetes</taxon>
        <taxon>Sordariomycetidae</taxon>
        <taxon>Sordariales</taxon>
        <taxon>Chaetomiaceae</taxon>
        <taxon>Thermothielavioides</taxon>
    </lineage>
</organism>
<accession>A0A3S4ETR3</accession>